<gene>
    <name evidence="2" type="ORF">Cpap_0515</name>
</gene>
<comment type="caution">
    <text evidence="2">The sequence shown here is derived from an EMBL/GenBank/DDBJ whole genome shotgun (WGS) entry which is preliminary data.</text>
</comment>
<dbReference type="EMBL" id="ACXX02000018">
    <property type="protein sequence ID" value="EGD45914.1"/>
    <property type="molecule type" value="Genomic_DNA"/>
</dbReference>
<feature type="region of interest" description="Disordered" evidence="1">
    <location>
        <begin position="1"/>
        <end position="23"/>
    </location>
</feature>
<dbReference type="eggNOG" id="ENOG50338J9">
    <property type="taxonomic scope" value="Bacteria"/>
</dbReference>
<evidence type="ECO:0000313" key="2">
    <source>
        <dbReference type="EMBL" id="EGD45914.1"/>
    </source>
</evidence>
<organism evidence="2 3">
    <name type="scientific">Ruminiclostridium papyrosolvens DSM 2782</name>
    <dbReference type="NCBI Taxonomy" id="588581"/>
    <lineage>
        <taxon>Bacteria</taxon>
        <taxon>Bacillati</taxon>
        <taxon>Bacillota</taxon>
        <taxon>Clostridia</taxon>
        <taxon>Eubacteriales</taxon>
        <taxon>Oscillospiraceae</taxon>
        <taxon>Ruminiclostridium</taxon>
    </lineage>
</organism>
<dbReference type="InterPro" id="IPR027972">
    <property type="entry name" value="DUF4489"/>
</dbReference>
<dbReference type="Proteomes" id="UP000003860">
    <property type="component" value="Unassembled WGS sequence"/>
</dbReference>
<name>F1THX9_9FIRM</name>
<evidence type="ECO:0000256" key="1">
    <source>
        <dbReference type="SAM" id="MobiDB-lite"/>
    </source>
</evidence>
<protein>
    <submittedName>
        <fullName evidence="2">Uncharacterized protein</fullName>
    </submittedName>
</protein>
<proteinExistence type="predicted"/>
<feature type="compositionally biased region" description="Low complexity" evidence="1">
    <location>
        <begin position="10"/>
        <end position="23"/>
    </location>
</feature>
<dbReference type="AlphaFoldDB" id="F1THX9"/>
<reference evidence="2" key="2">
    <citation type="submission" date="2011-01" db="EMBL/GenBank/DDBJ databases">
        <title>The Non-contiguous Finished genome of Clostridium papyrosolvens.</title>
        <authorList>
            <person name="Lucas S."/>
            <person name="Copeland A."/>
            <person name="Lapidus A."/>
            <person name="Cheng J.-F."/>
            <person name="Goodwin L."/>
            <person name="Pitluck S."/>
            <person name="Misra M."/>
            <person name="Chertkov O."/>
            <person name="Detter J.C."/>
            <person name="Han C."/>
            <person name="Tapia R."/>
            <person name="Land M."/>
            <person name="Hauser L."/>
            <person name="Kyrpides N."/>
            <person name="Ivanova N."/>
            <person name="Pagani I."/>
            <person name="Mouttaki H."/>
            <person name="He Z."/>
            <person name="Zhou J."/>
            <person name="Hemme C.L."/>
            <person name="Woyke T."/>
        </authorList>
    </citation>
    <scope>NUCLEOTIDE SEQUENCE [LARGE SCALE GENOMIC DNA]</scope>
    <source>
        <strain evidence="2">DSM 2782</strain>
    </source>
</reference>
<sequence length="166" mass="17576">MPHGDNYFHSSGSAGTDSSSGSWSRNNVVLSSNTGGLGPLPVITTLFADPINVVSTTIDTNGLRRTTNLLHFTSIINLPLGVSVTFNFEILRSSEDGSAVKVGPTYTFSTIVDVLEAESFSFQFVDTMLTPGNYTYSVQLSTNSIIDITPGASIMNATLSVLAVES</sequence>
<keyword evidence="3" id="KW-1185">Reference proteome</keyword>
<evidence type="ECO:0000313" key="3">
    <source>
        <dbReference type="Proteomes" id="UP000003860"/>
    </source>
</evidence>
<reference evidence="2" key="1">
    <citation type="submission" date="2009-07" db="EMBL/GenBank/DDBJ databases">
        <authorList>
            <consortium name="US DOE Joint Genome Institute (JGI-PGF)"/>
            <person name="Lucas S."/>
            <person name="Copeland A."/>
            <person name="Lapidus A."/>
            <person name="Glavina del Rio T."/>
            <person name="Tice H."/>
            <person name="Bruce D."/>
            <person name="Goodwin L."/>
            <person name="Pitluck S."/>
            <person name="Larimer F."/>
            <person name="Land M.L."/>
            <person name="Mouttaki H."/>
            <person name="He Z."/>
            <person name="Zhou J."/>
            <person name="Hemme C.L."/>
        </authorList>
    </citation>
    <scope>NUCLEOTIDE SEQUENCE [LARGE SCALE GENOMIC DNA]</scope>
    <source>
        <strain evidence="2">DSM 2782</strain>
    </source>
</reference>
<dbReference type="RefSeq" id="WP_004622138.1">
    <property type="nucleotide sequence ID" value="NZ_ACXX02000018.1"/>
</dbReference>
<accession>F1THX9</accession>
<dbReference type="OrthoDB" id="1912442at2"/>
<dbReference type="Pfam" id="PF14879">
    <property type="entry name" value="DUF4489"/>
    <property type="match status" value="1"/>
</dbReference>